<dbReference type="AlphaFoldDB" id="A0A285X7B2"/>
<dbReference type="Proteomes" id="UP000219193">
    <property type="component" value="Unassembled WGS sequence"/>
</dbReference>
<dbReference type="RefSeq" id="WP_097056417.1">
    <property type="nucleotide sequence ID" value="NZ_OCMF01000002.1"/>
</dbReference>
<dbReference type="OrthoDB" id="1450972at2"/>
<name>A0A285X7B2_9FLAO</name>
<dbReference type="InterPro" id="IPR009409">
    <property type="entry name" value="DUF1059"/>
</dbReference>
<proteinExistence type="predicted"/>
<accession>A0A285X7B2</accession>
<sequence length="56" mass="6198">MKTLHCRDAGYDCDGVIRGNSDEEVMGQAAQHAREVHGVEATPEMSAQLKNLIREE</sequence>
<evidence type="ECO:0000313" key="2">
    <source>
        <dbReference type="Proteomes" id="UP000219193"/>
    </source>
</evidence>
<keyword evidence="2" id="KW-1185">Reference proteome</keyword>
<gene>
    <name evidence="1" type="ORF">SAMN06296241_2217</name>
</gene>
<evidence type="ECO:0000313" key="1">
    <source>
        <dbReference type="EMBL" id="SOC80664.1"/>
    </source>
</evidence>
<reference evidence="2" key="1">
    <citation type="submission" date="2017-09" db="EMBL/GenBank/DDBJ databases">
        <authorList>
            <person name="Varghese N."/>
            <person name="Submissions S."/>
        </authorList>
    </citation>
    <scope>NUCLEOTIDE SEQUENCE [LARGE SCALE GENOMIC DNA]</scope>
    <source>
        <strain evidence="2">CGMCC 1.12641</strain>
    </source>
</reference>
<protein>
    <submittedName>
        <fullName evidence="1">Predicted small metal-binding protein</fullName>
    </submittedName>
</protein>
<dbReference type="EMBL" id="OCMF01000002">
    <property type="protein sequence ID" value="SOC80664.1"/>
    <property type="molecule type" value="Genomic_DNA"/>
</dbReference>
<organism evidence="1 2">
    <name type="scientific">Salinimicrobium sediminis</name>
    <dbReference type="NCBI Taxonomy" id="1343891"/>
    <lineage>
        <taxon>Bacteria</taxon>
        <taxon>Pseudomonadati</taxon>
        <taxon>Bacteroidota</taxon>
        <taxon>Flavobacteriia</taxon>
        <taxon>Flavobacteriales</taxon>
        <taxon>Flavobacteriaceae</taxon>
        <taxon>Salinimicrobium</taxon>
    </lineage>
</organism>
<dbReference type="Pfam" id="PF06348">
    <property type="entry name" value="DUF1059"/>
    <property type="match status" value="1"/>
</dbReference>